<evidence type="ECO:0000256" key="1">
    <source>
        <dbReference type="SAM" id="Phobius"/>
    </source>
</evidence>
<sequence length="415" mass="45868">MDLRIVEKGLDYSRRRRKWGFLVAALGFSGYGAYRVYNLPSVVKRRERLLKVLGAFASVAEAVADSAEAIGIVSKDFNEFVKSDSDQVPNSLRQVSKLTMSEEFTAPVSGIMRAIAVGILRGYQSEQAKNVGDSADNSSLSDQVFDKLFSTAGSGFASVVVGSFARNMVIALSDSYGGKTNDSSNVASSSVPRWVEVLCDDKFRNLIADSIQLFVSTAVAAYLEKTMDINTYDELFTGMTNPKHERQVRETLATICNGAVETFVRTSHQVLTTANPNANSDSDMNLRLSRRRIKQKLDGEEPLPSDFTCNELDDEDQESGWVNKMYSTLAVPSNRRFVLDMTGRVTFETVRSCLDFVLEKLSDSVRSNLNGAYEEVIYKGVEAYRYVSAKSSTIVTICLSLCLHILNGPWILVPT</sequence>
<keyword evidence="1" id="KW-0472">Membrane</keyword>
<proteinExistence type="predicted"/>
<dbReference type="OrthoDB" id="1641131at2759"/>
<dbReference type="Gramene" id="KZM91174">
    <property type="protein sequence ID" value="KZM91174"/>
    <property type="gene ID" value="DCAR_021461"/>
</dbReference>
<accession>A0A164W1W7</accession>
<dbReference type="PANTHER" id="PTHR21477:SF12">
    <property type="entry name" value="PROTEIN PHLOEM PROTEIN 2-LIKE A10"/>
    <property type="match status" value="1"/>
</dbReference>
<evidence type="ECO:0000313" key="2">
    <source>
        <dbReference type="EMBL" id="KZM91174.1"/>
    </source>
</evidence>
<protein>
    <recommendedName>
        <fullName evidence="5">Protein PHLOEM PROTEIN 2-LIKE A10</fullName>
    </recommendedName>
</protein>
<reference evidence="3" key="2">
    <citation type="submission" date="2022-03" db="EMBL/GenBank/DDBJ databases">
        <title>Draft title - Genomic analysis of global carrot germplasm unveils the trajectory of domestication and the origin of high carotenoid orange carrot.</title>
        <authorList>
            <person name="Iorizzo M."/>
            <person name="Ellison S."/>
            <person name="Senalik D."/>
            <person name="Macko-Podgorni A."/>
            <person name="Grzebelus D."/>
            <person name="Bostan H."/>
            <person name="Rolling W."/>
            <person name="Curaba J."/>
            <person name="Simon P."/>
        </authorList>
    </citation>
    <scope>NUCLEOTIDE SEQUENCE</scope>
    <source>
        <tissue evidence="3">Leaf</tissue>
    </source>
</reference>
<keyword evidence="4" id="KW-1185">Reference proteome</keyword>
<dbReference type="EMBL" id="LNRQ01000006">
    <property type="protein sequence ID" value="KZM91174.1"/>
    <property type="molecule type" value="Genomic_DNA"/>
</dbReference>
<gene>
    <name evidence="2" type="ORF">DCAR_021461</name>
    <name evidence="3" type="ORF">DCAR_0624806</name>
</gene>
<dbReference type="Proteomes" id="UP000077755">
    <property type="component" value="Chromosome 6"/>
</dbReference>
<dbReference type="EMBL" id="CP093348">
    <property type="protein sequence ID" value="WOH05390.1"/>
    <property type="molecule type" value="Genomic_DNA"/>
</dbReference>
<organism evidence="2">
    <name type="scientific">Daucus carota subsp. sativus</name>
    <name type="common">Carrot</name>
    <dbReference type="NCBI Taxonomy" id="79200"/>
    <lineage>
        <taxon>Eukaryota</taxon>
        <taxon>Viridiplantae</taxon>
        <taxon>Streptophyta</taxon>
        <taxon>Embryophyta</taxon>
        <taxon>Tracheophyta</taxon>
        <taxon>Spermatophyta</taxon>
        <taxon>Magnoliopsida</taxon>
        <taxon>eudicotyledons</taxon>
        <taxon>Gunneridae</taxon>
        <taxon>Pentapetalae</taxon>
        <taxon>asterids</taxon>
        <taxon>campanulids</taxon>
        <taxon>Apiales</taxon>
        <taxon>Apiaceae</taxon>
        <taxon>Apioideae</taxon>
        <taxon>Scandiceae</taxon>
        <taxon>Daucinae</taxon>
        <taxon>Daucus</taxon>
        <taxon>Daucus sect. Daucus</taxon>
    </lineage>
</organism>
<keyword evidence="1" id="KW-1133">Transmembrane helix</keyword>
<dbReference type="AlphaFoldDB" id="A0A164W1W7"/>
<dbReference type="OMA" id="MWRLHEG"/>
<dbReference type="KEGG" id="dcr:108224304"/>
<dbReference type="PANTHER" id="PTHR21477">
    <property type="entry name" value="ZGC:172139"/>
    <property type="match status" value="1"/>
</dbReference>
<feature type="transmembrane region" description="Helical" evidence="1">
    <location>
        <begin position="20"/>
        <end position="37"/>
    </location>
</feature>
<evidence type="ECO:0000313" key="3">
    <source>
        <dbReference type="EMBL" id="WOH05390.1"/>
    </source>
</evidence>
<reference evidence="2" key="1">
    <citation type="journal article" date="2016" name="Nat. Genet.">
        <title>A high-quality carrot genome assembly provides new insights into carotenoid accumulation and asterid genome evolution.</title>
        <authorList>
            <person name="Iorizzo M."/>
            <person name="Ellison S."/>
            <person name="Senalik D."/>
            <person name="Zeng P."/>
            <person name="Satapoomin P."/>
            <person name="Huang J."/>
            <person name="Bowman M."/>
            <person name="Iovene M."/>
            <person name="Sanseverino W."/>
            <person name="Cavagnaro P."/>
            <person name="Yildiz M."/>
            <person name="Macko-Podgorni A."/>
            <person name="Moranska E."/>
            <person name="Grzebelus E."/>
            <person name="Grzebelus D."/>
            <person name="Ashrafi H."/>
            <person name="Zheng Z."/>
            <person name="Cheng S."/>
            <person name="Spooner D."/>
            <person name="Van Deynze A."/>
            <person name="Simon P."/>
        </authorList>
    </citation>
    <scope>NUCLEOTIDE SEQUENCE [LARGE SCALE GENOMIC DNA]</scope>
    <source>
        <tissue evidence="2">Leaf</tissue>
    </source>
</reference>
<evidence type="ECO:0000313" key="4">
    <source>
        <dbReference type="Proteomes" id="UP000077755"/>
    </source>
</evidence>
<name>A0A164W1W7_DAUCS</name>
<dbReference type="InterPro" id="IPR019141">
    <property type="entry name" value="DUF2045"/>
</dbReference>
<dbReference type="STRING" id="79200.A0A164W1W7"/>
<keyword evidence="1" id="KW-0812">Transmembrane</keyword>
<evidence type="ECO:0008006" key="5">
    <source>
        <dbReference type="Google" id="ProtNLM"/>
    </source>
</evidence>